<dbReference type="STRING" id="1890364.A0A2P6MTB8"/>
<dbReference type="Proteomes" id="UP000241769">
    <property type="component" value="Unassembled WGS sequence"/>
</dbReference>
<keyword evidence="2" id="KW-0808">Transferase</keyword>
<proteinExistence type="predicted"/>
<dbReference type="PANTHER" id="PTHR42679:SF2">
    <property type="entry name" value="S-METHYL-5'-THIOADENOSINE PHOSPHORYLASE"/>
    <property type="match status" value="1"/>
</dbReference>
<dbReference type="InterPro" id="IPR000845">
    <property type="entry name" value="Nucleoside_phosphorylase_d"/>
</dbReference>
<reference evidence="5 6" key="1">
    <citation type="journal article" date="2018" name="Genome Biol. Evol.">
        <title>Multiple Roots of Fruiting Body Formation in Amoebozoa.</title>
        <authorList>
            <person name="Hillmann F."/>
            <person name="Forbes G."/>
            <person name="Novohradska S."/>
            <person name="Ferling I."/>
            <person name="Riege K."/>
            <person name="Groth M."/>
            <person name="Westermann M."/>
            <person name="Marz M."/>
            <person name="Spaller T."/>
            <person name="Winckler T."/>
            <person name="Schaap P."/>
            <person name="Glockner G."/>
        </authorList>
    </citation>
    <scope>NUCLEOTIDE SEQUENCE [LARGE SCALE GENOMIC DNA]</scope>
    <source>
        <strain evidence="5 6">Jena</strain>
    </source>
</reference>
<protein>
    <submittedName>
        <fullName evidence="5">Methylthioadenosine phosphorylase</fullName>
    </submittedName>
</protein>
<dbReference type="CDD" id="cd09010">
    <property type="entry name" value="MTAP_SsMTAPII_like_MTIP"/>
    <property type="match status" value="1"/>
</dbReference>
<dbReference type="Gene3D" id="3.40.50.1580">
    <property type="entry name" value="Nucleoside phosphorylase domain"/>
    <property type="match status" value="1"/>
</dbReference>
<dbReference type="GO" id="GO:0006166">
    <property type="term" value="P:purine ribonucleoside salvage"/>
    <property type="evidence" value="ECO:0007669"/>
    <property type="project" value="UniProtKB-KW"/>
</dbReference>
<dbReference type="Pfam" id="PF01048">
    <property type="entry name" value="PNP_UDP_1"/>
    <property type="match status" value="1"/>
</dbReference>
<evidence type="ECO:0000313" key="5">
    <source>
        <dbReference type="EMBL" id="PRP74943.1"/>
    </source>
</evidence>
<keyword evidence="3" id="KW-0660">Purine salvage</keyword>
<dbReference type="PANTHER" id="PTHR42679">
    <property type="entry name" value="S-METHYL-5'-THIOADENOSINE PHOSPHORYLASE"/>
    <property type="match status" value="1"/>
</dbReference>
<feature type="domain" description="Nucleoside phosphorylase" evidence="4">
    <location>
        <begin position="214"/>
        <end position="377"/>
    </location>
</feature>
<accession>A0A2P6MTB8</accession>
<keyword evidence="1" id="KW-0328">Glycosyltransferase</keyword>
<organism evidence="5 6">
    <name type="scientific">Planoprotostelium fungivorum</name>
    <dbReference type="NCBI Taxonomy" id="1890364"/>
    <lineage>
        <taxon>Eukaryota</taxon>
        <taxon>Amoebozoa</taxon>
        <taxon>Evosea</taxon>
        <taxon>Variosea</taxon>
        <taxon>Cavosteliida</taxon>
        <taxon>Cavosteliaceae</taxon>
        <taxon>Planoprotostelium</taxon>
    </lineage>
</organism>
<dbReference type="SUPFAM" id="SSF53167">
    <property type="entry name" value="Purine and uridine phosphorylases"/>
    <property type="match status" value="1"/>
</dbReference>
<evidence type="ECO:0000256" key="1">
    <source>
        <dbReference type="ARBA" id="ARBA00022676"/>
    </source>
</evidence>
<dbReference type="GO" id="GO:0017061">
    <property type="term" value="F:S-methyl-5-thioadenosine phosphorylase activity"/>
    <property type="evidence" value="ECO:0007669"/>
    <property type="project" value="InterPro"/>
</dbReference>
<gene>
    <name evidence="5" type="ORF">PROFUN_15066</name>
</gene>
<evidence type="ECO:0000259" key="4">
    <source>
        <dbReference type="Pfam" id="PF01048"/>
    </source>
</evidence>
<comment type="caution">
    <text evidence="5">The sequence shown here is derived from an EMBL/GenBank/DDBJ whole genome shotgun (WGS) entry which is preliminary data.</text>
</comment>
<evidence type="ECO:0000313" key="6">
    <source>
        <dbReference type="Proteomes" id="UP000241769"/>
    </source>
</evidence>
<dbReference type="GO" id="GO:0019509">
    <property type="term" value="P:L-methionine salvage from methylthioadenosine"/>
    <property type="evidence" value="ECO:0007669"/>
    <property type="project" value="TreeGrafter"/>
</dbReference>
<evidence type="ECO:0000256" key="3">
    <source>
        <dbReference type="ARBA" id="ARBA00022726"/>
    </source>
</evidence>
<dbReference type="EMBL" id="MDYQ01000424">
    <property type="protein sequence ID" value="PRP74943.1"/>
    <property type="molecule type" value="Genomic_DNA"/>
</dbReference>
<dbReference type="GO" id="GO:0005829">
    <property type="term" value="C:cytosol"/>
    <property type="evidence" value="ECO:0007669"/>
    <property type="project" value="TreeGrafter"/>
</dbReference>
<name>A0A2P6MTB8_9EUKA</name>
<keyword evidence="6" id="KW-1185">Reference proteome</keyword>
<evidence type="ECO:0000256" key="2">
    <source>
        <dbReference type="ARBA" id="ARBA00022679"/>
    </source>
</evidence>
<sequence length="414" mass="46922">MAHDIACFTFQVQQAGKRADTKRNTTLKAHPHAPVSHATVWHGYYHLVCKHIKKSWSTNCCAQHLTSLTNWKTRRKVSENSATKKHIQCTFIEKEHLGFLWFEIILYKQRLIELFGSYVSLKKYMAHDIACFTFQVQQAGKRPTHKPSLASASVRHKQAFSMCMTTPLGIIGGSSLLKSVYFQGFESRTVQTRFDPQKEYSPPHLINKQAIVQAMYDSGVRHVIAFGSVGSLDPEKYPFGTLLVADDFFNPSEIITVFNDARAHFVPEMRTPYREKVFSVVKQQHDKVVDGGTYAQTLGPRFETKSEIRFLKSFADVVGEPFRPLNIVLTSSGMTAAHEFILCSELKIEYALICMIDNVANGLATKTLTLEEVRNGSTELIDQNFQFHQGVALNQQTVEGVVSLLLQKREELRK</sequence>
<dbReference type="InterPro" id="IPR010044">
    <property type="entry name" value="MTAP"/>
</dbReference>
<dbReference type="OrthoDB" id="431409at2759"/>
<dbReference type="AlphaFoldDB" id="A0A2P6MTB8"/>
<dbReference type="InterPro" id="IPR035994">
    <property type="entry name" value="Nucleoside_phosphorylase_sf"/>
</dbReference>
<dbReference type="InParanoid" id="A0A2P6MTB8"/>